<organism evidence="1 2">
    <name type="scientific">Hibiscus sabdariffa</name>
    <name type="common">roselle</name>
    <dbReference type="NCBI Taxonomy" id="183260"/>
    <lineage>
        <taxon>Eukaryota</taxon>
        <taxon>Viridiplantae</taxon>
        <taxon>Streptophyta</taxon>
        <taxon>Embryophyta</taxon>
        <taxon>Tracheophyta</taxon>
        <taxon>Spermatophyta</taxon>
        <taxon>Magnoliopsida</taxon>
        <taxon>eudicotyledons</taxon>
        <taxon>Gunneridae</taxon>
        <taxon>Pentapetalae</taxon>
        <taxon>rosids</taxon>
        <taxon>malvids</taxon>
        <taxon>Malvales</taxon>
        <taxon>Malvaceae</taxon>
        <taxon>Malvoideae</taxon>
        <taxon>Hibiscus</taxon>
    </lineage>
</organism>
<dbReference type="Proteomes" id="UP001396334">
    <property type="component" value="Unassembled WGS sequence"/>
</dbReference>
<keyword evidence="2" id="KW-1185">Reference proteome</keyword>
<name>A0ABR2PAE3_9ROSI</name>
<sequence>MMQKLTQQPTPSTQPGHVDKLWFAFSRDGEVSDAERAISHMNGSVLYGSHLSASLARFLGSLGYRKSKQVKNIVSNNGVSREDLSHPSQIDIVVEGIIDRGVIEKLKSCVIELENGYDASSMFGLQPRGSYTGDLANGNKEACDGYRGRVCMEEQQSFFP</sequence>
<reference evidence="1 2" key="1">
    <citation type="journal article" date="2024" name="G3 (Bethesda)">
        <title>Genome assembly of Hibiscus sabdariffa L. provides insights into metabolisms of medicinal natural products.</title>
        <authorList>
            <person name="Kim T."/>
        </authorList>
    </citation>
    <scope>NUCLEOTIDE SEQUENCE [LARGE SCALE GENOMIC DNA]</scope>
    <source>
        <strain evidence="1">TK-2024</strain>
        <tissue evidence="1">Old leaves</tissue>
    </source>
</reference>
<accession>A0ABR2PAE3</accession>
<proteinExistence type="predicted"/>
<dbReference type="EMBL" id="JBBPBN010000069">
    <property type="protein sequence ID" value="KAK8985419.1"/>
    <property type="molecule type" value="Genomic_DNA"/>
</dbReference>
<comment type="caution">
    <text evidence="1">The sequence shown here is derived from an EMBL/GenBank/DDBJ whole genome shotgun (WGS) entry which is preliminary data.</text>
</comment>
<protein>
    <submittedName>
        <fullName evidence="1">Uncharacterized protein</fullName>
    </submittedName>
</protein>
<evidence type="ECO:0000313" key="1">
    <source>
        <dbReference type="EMBL" id="KAK8985419.1"/>
    </source>
</evidence>
<evidence type="ECO:0000313" key="2">
    <source>
        <dbReference type="Proteomes" id="UP001396334"/>
    </source>
</evidence>
<gene>
    <name evidence="1" type="ORF">V6N11_068675</name>
</gene>